<evidence type="ECO:0000313" key="3">
    <source>
        <dbReference type="Proteomes" id="UP000451233"/>
    </source>
</evidence>
<name>A0A7K1XVM8_9SPHI</name>
<organism evidence="2 3">
    <name type="scientific">Hufsiella ginkgonis</name>
    <dbReference type="NCBI Taxonomy" id="2695274"/>
    <lineage>
        <taxon>Bacteria</taxon>
        <taxon>Pseudomonadati</taxon>
        <taxon>Bacteroidota</taxon>
        <taxon>Sphingobacteriia</taxon>
        <taxon>Sphingobacteriales</taxon>
        <taxon>Sphingobacteriaceae</taxon>
        <taxon>Hufsiella</taxon>
    </lineage>
</organism>
<dbReference type="Proteomes" id="UP000451233">
    <property type="component" value="Unassembled WGS sequence"/>
</dbReference>
<dbReference type="GO" id="GO:0006508">
    <property type="term" value="P:proteolysis"/>
    <property type="evidence" value="ECO:0007669"/>
    <property type="project" value="UniProtKB-KW"/>
</dbReference>
<keyword evidence="2" id="KW-0378">Hydrolase</keyword>
<dbReference type="GO" id="GO:0008233">
    <property type="term" value="F:peptidase activity"/>
    <property type="evidence" value="ECO:0007669"/>
    <property type="project" value="UniProtKB-KW"/>
</dbReference>
<dbReference type="Gene3D" id="2.60.40.2970">
    <property type="match status" value="1"/>
</dbReference>
<dbReference type="AlphaFoldDB" id="A0A7K1XVM8"/>
<protein>
    <submittedName>
        <fullName evidence="2">Protease</fullName>
    </submittedName>
</protein>
<dbReference type="PROSITE" id="PS51257">
    <property type="entry name" value="PROKAR_LIPOPROTEIN"/>
    <property type="match status" value="1"/>
</dbReference>
<feature type="chain" id="PRO_5029773795" evidence="1">
    <location>
        <begin position="21"/>
        <end position="168"/>
    </location>
</feature>
<accession>A0A7K1XVM8</accession>
<keyword evidence="1" id="KW-0732">Signal</keyword>
<keyword evidence="3" id="KW-1185">Reference proteome</keyword>
<proteinExistence type="predicted"/>
<feature type="signal peptide" evidence="1">
    <location>
        <begin position="1"/>
        <end position="20"/>
    </location>
</feature>
<comment type="caution">
    <text evidence="2">The sequence shown here is derived from an EMBL/GenBank/DDBJ whole genome shotgun (WGS) entry which is preliminary data.</text>
</comment>
<gene>
    <name evidence="2" type="ORF">GS398_07070</name>
</gene>
<keyword evidence="2" id="KW-0645">Protease</keyword>
<evidence type="ECO:0000313" key="2">
    <source>
        <dbReference type="EMBL" id="MXV15055.1"/>
    </source>
</evidence>
<reference evidence="2 3" key="1">
    <citation type="submission" date="2019-11" db="EMBL/GenBank/DDBJ databases">
        <title>Pedobacter sp. HMF7056 Genome sequencing and assembly.</title>
        <authorList>
            <person name="Kang H."/>
            <person name="Kim H."/>
            <person name="Joh K."/>
        </authorList>
    </citation>
    <scope>NUCLEOTIDE SEQUENCE [LARGE SCALE GENOMIC DNA]</scope>
    <source>
        <strain evidence="2 3">HMF7056</strain>
    </source>
</reference>
<evidence type="ECO:0000256" key="1">
    <source>
        <dbReference type="SAM" id="SignalP"/>
    </source>
</evidence>
<sequence>MKNSFLVLLTLAVFSSCSTGSTQNDSVDTSQVSQNLSADSLSAALYMPDTVHSGQPLLLKFTVYNKTDSLRKFCKWHTPFEPLMSKYLEVKNEKGEEAVYKGPMAKRMMPPPDESYVSVNANDSLSVTVELLRGYSITDPGKYTITYTGQGLSGLSVPKRAWFVYLGQ</sequence>
<dbReference type="RefSeq" id="WP_160906076.1">
    <property type="nucleotide sequence ID" value="NZ_WVHS01000002.1"/>
</dbReference>
<dbReference type="EMBL" id="WVHS01000002">
    <property type="protein sequence ID" value="MXV15055.1"/>
    <property type="molecule type" value="Genomic_DNA"/>
</dbReference>